<dbReference type="PROSITE" id="PS51257">
    <property type="entry name" value="PROKAR_LIPOPROTEIN"/>
    <property type="match status" value="1"/>
</dbReference>
<evidence type="ECO:0000256" key="1">
    <source>
        <dbReference type="SAM" id="SignalP"/>
    </source>
</evidence>
<gene>
    <name evidence="2" type="ORF">SAMN05421784_10714</name>
</gene>
<evidence type="ECO:0000313" key="3">
    <source>
        <dbReference type="Proteomes" id="UP000242496"/>
    </source>
</evidence>
<dbReference type="Proteomes" id="UP000242496">
    <property type="component" value="Unassembled WGS sequence"/>
</dbReference>
<feature type="signal peptide" evidence="1">
    <location>
        <begin position="1"/>
        <end position="19"/>
    </location>
</feature>
<dbReference type="AlphaFoldDB" id="A0A1I7G658"/>
<accession>A0A1I7G658</accession>
<name>A0A1I7G658_9GAMM</name>
<keyword evidence="3" id="KW-1185">Reference proteome</keyword>
<keyword evidence="1" id="KW-0732">Signal</keyword>
<reference evidence="3" key="1">
    <citation type="submission" date="2016-10" db="EMBL/GenBank/DDBJ databases">
        <authorList>
            <person name="Varghese N."/>
            <person name="Submissions S."/>
        </authorList>
    </citation>
    <scope>NUCLEOTIDE SEQUENCE [LARGE SCALE GENOMIC DNA]</scope>
    <source>
        <strain evidence="3">DSM 18168</strain>
    </source>
</reference>
<sequence length="182" mass="19802">MKKLLLVVLGVIALSGCQSVPPLNFVVQDIQPSSHKIDAELKSVSVSLASPSEKKGDIEAGMEAVPAFWKSALDDALARNTIFKDDTSKKVNLSVKVLALNAPAFGAEMRTLSIAKYQLIDRANGEILYSSEITADGIVPFSYAFLGVTRARESVNRSVQNNIKKFLEQLDSLDINKPYFGL</sequence>
<evidence type="ECO:0008006" key="4">
    <source>
        <dbReference type="Google" id="ProtNLM"/>
    </source>
</evidence>
<protein>
    <recommendedName>
        <fullName evidence="4">UDP-N-acetylglucosamine acyltransferase</fullName>
    </recommendedName>
</protein>
<proteinExistence type="predicted"/>
<dbReference type="RefSeq" id="WP_092548993.1">
    <property type="nucleotide sequence ID" value="NZ_CAWRBG010000055.1"/>
</dbReference>
<feature type="chain" id="PRO_5017348367" description="UDP-N-acetylglucosamine acyltransferase" evidence="1">
    <location>
        <begin position="20"/>
        <end position="182"/>
    </location>
</feature>
<dbReference type="STRING" id="351659.SAMN05421784_10714"/>
<evidence type="ECO:0000313" key="2">
    <source>
        <dbReference type="EMBL" id="SFU43898.1"/>
    </source>
</evidence>
<organism evidence="2 3">
    <name type="scientific">Xenorhabdus koppenhoeferi</name>
    <dbReference type="NCBI Taxonomy" id="351659"/>
    <lineage>
        <taxon>Bacteria</taxon>
        <taxon>Pseudomonadati</taxon>
        <taxon>Pseudomonadota</taxon>
        <taxon>Gammaproteobacteria</taxon>
        <taxon>Enterobacterales</taxon>
        <taxon>Morganellaceae</taxon>
        <taxon>Xenorhabdus</taxon>
    </lineage>
</organism>
<dbReference type="OrthoDB" id="8750598at2"/>
<dbReference type="EMBL" id="FPBJ01000007">
    <property type="protein sequence ID" value="SFU43898.1"/>
    <property type="molecule type" value="Genomic_DNA"/>
</dbReference>